<dbReference type="PATRIC" id="fig|93930.3.peg.1442"/>
<comment type="pathway">
    <text evidence="1">Cofactor biosynthesis; tetrahydrofolate biosynthesis; 5,6,7,8-tetrahydrofolate from 7,8-dihydrofolate: step 1/1.</text>
</comment>
<evidence type="ECO:0000313" key="7">
    <source>
        <dbReference type="EMBL" id="KUK23310.1"/>
    </source>
</evidence>
<dbReference type="PRINTS" id="PR00070">
    <property type="entry name" value="DHFR"/>
</dbReference>
<dbReference type="GO" id="GO:0046655">
    <property type="term" value="P:folic acid metabolic process"/>
    <property type="evidence" value="ECO:0007669"/>
    <property type="project" value="TreeGrafter"/>
</dbReference>
<keyword evidence="6" id="KW-0560">Oxidoreductase</keyword>
<reference evidence="7 8" key="1">
    <citation type="journal article" date="2015" name="MBio">
        <title>Genome-Resolved Metagenomic Analysis Reveals Roles for Candidate Phyla and Other Microbial Community Members in Biogeochemical Transformations in Oil Reservoirs.</title>
        <authorList>
            <person name="Hu P."/>
            <person name="Tom L."/>
            <person name="Singh A."/>
            <person name="Thomas B.C."/>
            <person name="Baker B.J."/>
            <person name="Piceno Y.M."/>
            <person name="Andersen G.L."/>
            <person name="Banfield J.F."/>
        </authorList>
    </citation>
    <scope>NUCLEOTIDE SEQUENCE [LARGE SCALE GENOMIC DNA]</scope>
    <source>
        <strain evidence="7">46_26</strain>
    </source>
</reference>
<comment type="caution">
    <text evidence="7">The sequence shown here is derived from an EMBL/GenBank/DDBJ whole genome shotgun (WGS) entry which is preliminary data.</text>
</comment>
<dbReference type="PANTHER" id="PTHR48069:SF3">
    <property type="entry name" value="DIHYDROFOLATE REDUCTASE"/>
    <property type="match status" value="1"/>
</dbReference>
<evidence type="ECO:0000256" key="6">
    <source>
        <dbReference type="ARBA" id="ARBA00023002"/>
    </source>
</evidence>
<protein>
    <recommendedName>
        <fullName evidence="3">dihydrofolate reductase</fullName>
        <ecNumber evidence="3">1.5.1.3</ecNumber>
    </recommendedName>
</protein>
<name>A0A101ERJ6_9THEM</name>
<keyword evidence="5" id="KW-0521">NADP</keyword>
<dbReference type="GO" id="GO:0004146">
    <property type="term" value="F:dihydrofolate reductase activity"/>
    <property type="evidence" value="ECO:0007669"/>
    <property type="project" value="UniProtKB-EC"/>
</dbReference>
<dbReference type="GO" id="GO:0050661">
    <property type="term" value="F:NADP binding"/>
    <property type="evidence" value="ECO:0007669"/>
    <property type="project" value="InterPro"/>
</dbReference>
<evidence type="ECO:0000313" key="8">
    <source>
        <dbReference type="Proteomes" id="UP000058636"/>
    </source>
</evidence>
<dbReference type="PANTHER" id="PTHR48069">
    <property type="entry name" value="DIHYDROFOLATE REDUCTASE"/>
    <property type="match status" value="1"/>
</dbReference>
<dbReference type="GO" id="GO:0006730">
    <property type="term" value="P:one-carbon metabolic process"/>
    <property type="evidence" value="ECO:0007669"/>
    <property type="project" value="UniProtKB-KW"/>
</dbReference>
<dbReference type="GO" id="GO:0046452">
    <property type="term" value="P:dihydrofolate metabolic process"/>
    <property type="evidence" value="ECO:0007669"/>
    <property type="project" value="TreeGrafter"/>
</dbReference>
<sequence>MEPMAKVIFVLAMDVSGKIASSVEGWNSFEDRKNFREITTEIGNVVMGRVTFEEIGRPLPERLNVVLTRRRRSSNDPSLVFFNGSPGDVVKFLEGKGYEKVAVIGGKTVFTEFLREKLVDELFVTVEPYVFGKGIPFFDEFEGYFPLKLLEMRRLNERGTLFLKYSVEKSHR</sequence>
<dbReference type="EC" id="1.5.1.3" evidence="3"/>
<dbReference type="PROSITE" id="PS51330">
    <property type="entry name" value="DHFR_2"/>
    <property type="match status" value="1"/>
</dbReference>
<dbReference type="SUPFAM" id="SSF53597">
    <property type="entry name" value="Dihydrofolate reductase-like"/>
    <property type="match status" value="1"/>
</dbReference>
<dbReference type="CDD" id="cd00209">
    <property type="entry name" value="DHFR"/>
    <property type="match status" value="1"/>
</dbReference>
<evidence type="ECO:0000256" key="4">
    <source>
        <dbReference type="ARBA" id="ARBA00022563"/>
    </source>
</evidence>
<accession>A0A101ERJ6</accession>
<proteinExistence type="inferred from homology"/>
<dbReference type="GO" id="GO:0046654">
    <property type="term" value="P:tetrahydrofolate biosynthetic process"/>
    <property type="evidence" value="ECO:0007669"/>
    <property type="project" value="InterPro"/>
</dbReference>
<keyword evidence="4" id="KW-0554">One-carbon metabolism</keyword>
<dbReference type="InterPro" id="IPR024072">
    <property type="entry name" value="DHFR-like_dom_sf"/>
</dbReference>
<gene>
    <name evidence="7" type="ORF">XD57_0598</name>
</gene>
<dbReference type="InterPro" id="IPR012259">
    <property type="entry name" value="DHFR"/>
</dbReference>
<dbReference type="Pfam" id="PF00186">
    <property type="entry name" value="DHFR_1"/>
    <property type="match status" value="1"/>
</dbReference>
<evidence type="ECO:0000256" key="5">
    <source>
        <dbReference type="ARBA" id="ARBA00022857"/>
    </source>
</evidence>
<evidence type="ECO:0000256" key="1">
    <source>
        <dbReference type="ARBA" id="ARBA00004903"/>
    </source>
</evidence>
<dbReference type="Proteomes" id="UP000058636">
    <property type="component" value="Unassembled WGS sequence"/>
</dbReference>
<dbReference type="EMBL" id="LGFG01000033">
    <property type="protein sequence ID" value="KUK23310.1"/>
    <property type="molecule type" value="Genomic_DNA"/>
</dbReference>
<dbReference type="AlphaFoldDB" id="A0A101ERJ6"/>
<dbReference type="InterPro" id="IPR001796">
    <property type="entry name" value="DHFR_dom"/>
</dbReference>
<organism evidence="7 8">
    <name type="scientific">Thermotoga petrophila</name>
    <dbReference type="NCBI Taxonomy" id="93929"/>
    <lineage>
        <taxon>Bacteria</taxon>
        <taxon>Thermotogati</taxon>
        <taxon>Thermotogota</taxon>
        <taxon>Thermotogae</taxon>
        <taxon>Thermotogales</taxon>
        <taxon>Thermotogaceae</taxon>
        <taxon>Thermotoga</taxon>
    </lineage>
</organism>
<dbReference type="GO" id="GO:0005829">
    <property type="term" value="C:cytosol"/>
    <property type="evidence" value="ECO:0007669"/>
    <property type="project" value="TreeGrafter"/>
</dbReference>
<evidence type="ECO:0000256" key="2">
    <source>
        <dbReference type="ARBA" id="ARBA00009539"/>
    </source>
</evidence>
<dbReference type="Gene3D" id="3.40.430.10">
    <property type="entry name" value="Dihydrofolate Reductase, subunit A"/>
    <property type="match status" value="1"/>
</dbReference>
<evidence type="ECO:0000256" key="3">
    <source>
        <dbReference type="ARBA" id="ARBA00012856"/>
    </source>
</evidence>
<comment type="similarity">
    <text evidence="2">Belongs to the dihydrofolate reductase family.</text>
</comment>